<evidence type="ECO:0000313" key="2">
    <source>
        <dbReference type="EMBL" id="EFU71139.1"/>
    </source>
</evidence>
<protein>
    <submittedName>
        <fullName evidence="2">Uncharacterized protein</fullName>
    </submittedName>
</protein>
<sequence>MLQSARSSNSKSFLRELEDALVLIDNEKDKNYFLKQMQEVFRKRKDSFTTLTGEKALKSELLSYLKEKGYVQTANVWARSVPMDRNKLDELLALLQTRLRENHIEGILELHLQDREINSPHFQFVGLNCKFAESIIAHTLVEFAYETSIESALSKKDFMPYYKENPKARVQDLNTALEYYERKKKSIITPYEDTLLDTLEETSEELKRMLESFQNKRIKFTSNMQNLQMKLNDYKTHLRSKNQHYKKLRRKMRRR</sequence>
<proteinExistence type="predicted"/>
<dbReference type="SUPFAM" id="SSF57997">
    <property type="entry name" value="Tropomyosin"/>
    <property type="match status" value="1"/>
</dbReference>
<keyword evidence="1" id="KW-0175">Coiled coil</keyword>
<dbReference type="Proteomes" id="UP000005813">
    <property type="component" value="Unassembled WGS sequence"/>
</dbReference>
<feature type="coiled-coil region" evidence="1">
    <location>
        <begin position="196"/>
        <end position="251"/>
    </location>
</feature>
<gene>
    <name evidence="2" type="ORF">HMPREF9400_1620</name>
</gene>
<name>A0A828QVB1_CAMUP</name>
<dbReference type="AlphaFoldDB" id="A0A828QVB1"/>
<dbReference type="EMBL" id="AEPU01000034">
    <property type="protein sequence ID" value="EFU71139.1"/>
    <property type="molecule type" value="Genomic_DNA"/>
</dbReference>
<evidence type="ECO:0000256" key="1">
    <source>
        <dbReference type="SAM" id="Coils"/>
    </source>
</evidence>
<organism evidence="2 3">
    <name type="scientific">Campylobacter upsaliensis JV21</name>
    <dbReference type="NCBI Taxonomy" id="888826"/>
    <lineage>
        <taxon>Bacteria</taxon>
        <taxon>Pseudomonadati</taxon>
        <taxon>Campylobacterota</taxon>
        <taxon>Epsilonproteobacteria</taxon>
        <taxon>Campylobacterales</taxon>
        <taxon>Campylobacteraceae</taxon>
        <taxon>Campylobacter</taxon>
    </lineage>
</organism>
<reference evidence="2 3" key="1">
    <citation type="submission" date="2010-12" db="EMBL/GenBank/DDBJ databases">
        <authorList>
            <person name="Muzny D."/>
            <person name="Qin X."/>
            <person name="Buhay C."/>
            <person name="Dugan-Rocha S."/>
            <person name="Ding Y."/>
            <person name="Chen G."/>
            <person name="Hawes A."/>
            <person name="Holder M."/>
            <person name="Jhangiani S."/>
            <person name="Johnson A."/>
            <person name="Khan Z."/>
            <person name="Li Z."/>
            <person name="Liu W."/>
            <person name="Liu X."/>
            <person name="Perez L."/>
            <person name="Shen H."/>
            <person name="Wang Q."/>
            <person name="Watt J."/>
            <person name="Xi L."/>
            <person name="Xin Y."/>
            <person name="Zhou J."/>
            <person name="Deng J."/>
            <person name="Jiang H."/>
            <person name="Liu Y."/>
            <person name="Qu J."/>
            <person name="Song X.-Z."/>
            <person name="Zhang L."/>
            <person name="Villasana D."/>
            <person name="Johnson A."/>
            <person name="Liu J."/>
            <person name="Liyanage D."/>
            <person name="Lorensuhewa L."/>
            <person name="Robinson T."/>
            <person name="Song A."/>
            <person name="Song B.-B."/>
            <person name="Dinh H."/>
            <person name="Thornton R."/>
            <person name="Coyle M."/>
            <person name="Francisco L."/>
            <person name="Jackson L."/>
            <person name="Javaid M."/>
            <person name="Korchina V."/>
            <person name="Kovar C."/>
            <person name="Mata R."/>
            <person name="Mathew T."/>
            <person name="Ngo R."/>
            <person name="Nguyen L."/>
            <person name="Nguyen N."/>
            <person name="Okwuonu G."/>
            <person name="Ongeri F."/>
            <person name="Pham C."/>
            <person name="Simmons D."/>
            <person name="Wilczek-Boney K."/>
            <person name="Hale W."/>
            <person name="Jakkamsetti A."/>
            <person name="Pham P."/>
            <person name="Ruth R."/>
            <person name="San Lucas F."/>
            <person name="Warren J."/>
            <person name="Zhang J."/>
            <person name="Zhao Z."/>
            <person name="Zhou C."/>
            <person name="Zhu D."/>
            <person name="Lee S."/>
            <person name="Bess C."/>
            <person name="Blankenburg K."/>
            <person name="Forbes L."/>
            <person name="Fu Q."/>
            <person name="Gubbala S."/>
            <person name="Hirani K."/>
            <person name="Jayaseelan J.C."/>
            <person name="Lara F."/>
            <person name="Munidasa M."/>
            <person name="Palculict T."/>
            <person name="Patil S."/>
            <person name="Pu L.-L."/>
            <person name="Saada N."/>
            <person name="Tang L."/>
            <person name="Weissenberger G."/>
            <person name="Zhu Y."/>
            <person name="Hemphill L."/>
            <person name="Shang Y."/>
            <person name="Youmans B."/>
            <person name="Ayvaz T."/>
            <person name="Ross M."/>
            <person name="Santibanez J."/>
            <person name="Aqrawi P."/>
            <person name="Gross S."/>
            <person name="Joshi V."/>
            <person name="Fowler G."/>
            <person name="Nazareth L."/>
            <person name="Reid J."/>
            <person name="Worley K."/>
            <person name="Petrosino J."/>
            <person name="Highlander S."/>
            <person name="Gibbs R."/>
        </authorList>
    </citation>
    <scope>NUCLEOTIDE SEQUENCE [LARGE SCALE GENOMIC DNA]</scope>
    <source>
        <strain evidence="2 3">JV21</strain>
    </source>
</reference>
<dbReference type="RefSeq" id="WP_004278150.1">
    <property type="nucleotide sequence ID" value="NZ_GL622228.1"/>
</dbReference>
<comment type="caution">
    <text evidence="2">The sequence shown here is derived from an EMBL/GenBank/DDBJ whole genome shotgun (WGS) entry which is preliminary data.</text>
</comment>
<evidence type="ECO:0000313" key="3">
    <source>
        <dbReference type="Proteomes" id="UP000005813"/>
    </source>
</evidence>
<accession>A0A828QVB1</accession>